<dbReference type="Pfam" id="PF05450">
    <property type="entry name" value="Nicastrin"/>
    <property type="match status" value="1"/>
</dbReference>
<keyword evidence="2" id="KW-0472">Membrane</keyword>
<keyword evidence="2" id="KW-1133">Transmembrane helix</keyword>
<evidence type="ECO:0000256" key="1">
    <source>
        <dbReference type="SAM" id="MobiDB-lite"/>
    </source>
</evidence>
<reference evidence="4 5" key="1">
    <citation type="submission" date="2011-10" db="EMBL/GenBank/DDBJ databases">
        <authorList>
            <person name="Genoscope - CEA"/>
        </authorList>
    </citation>
    <scope>NUCLEOTIDE SEQUENCE [LARGE SCALE GENOMIC DNA]</scope>
    <source>
        <strain evidence="4 5">RCC 1105</strain>
    </source>
</reference>
<dbReference type="eggNOG" id="KOG2657">
    <property type="taxonomic scope" value="Eukaryota"/>
</dbReference>
<dbReference type="PANTHER" id="PTHR21092:SF0">
    <property type="entry name" value="NICASTRIN"/>
    <property type="match status" value="1"/>
</dbReference>
<dbReference type="InterPro" id="IPR008710">
    <property type="entry name" value="Nicastrin"/>
</dbReference>
<dbReference type="GO" id="GO:0016485">
    <property type="term" value="P:protein processing"/>
    <property type="evidence" value="ECO:0007669"/>
    <property type="project" value="InterPro"/>
</dbReference>
<evidence type="ECO:0000256" key="2">
    <source>
        <dbReference type="SAM" id="Phobius"/>
    </source>
</evidence>
<sequence>MKHEYRSFSLLFFLFVSIFLQNHSSHHAATFFVKAERMDFKTLRKTRSIPLTNENGLSMCTMTLNTQEMFGCYTNQNENGKRGKIVRVETEAQLEAFGTEKRGEKEANVVTAPMRMMKQVLKKVEESKDVLVSAVLVEHPLAFLDANKGGDDAEKEAAEAGFYRGVPESDSKEDTKRVNVGQTPVAFLGVNATRKVVWAANENVKREKVQKSSKTNFMGRDELLYASVDGAMDAAGKTSEDMKRANSITCLDKRTCLPIGGYSIATAFLDGFSRYLYNESAPSIFVTARLDKTTSMFRDEARGANAVYSSLISFLVAAEVVNDLVVDGPNLEKPIVFAAFAGEEYDLVGSKRMMEEFPGLVDTVVEIGPVGFASSSKDALYVHEQYNQTDDTFEDFLKVQSAANRETLGEDSLSVKEVSRGVEVPKGSSLNSFTNVSGSRLTLTDYNTFESDDPFYGTMFDSGLDKINVKRIAEVARLVAGAALRMSMKDKEQFAVKEDVLNKLVDNDFVQQTIATASELAECLVDPKVGLRKCSFSQKYDVFGSNAPSEEDEANETNNIGSSYVGVVQYIPEDIQTSEAKSPIQRFVYEHLSRVANGTASTTYRLALPSQLKFDRDSYAWQVRDGNANGYEIWTESNWSAKIGVTIESNKGWFFEPIATACAVVIATLFCFFGERMLERALTRGGSSSSTSSQKLNSGMDLD</sequence>
<accession>K8E9S4</accession>
<dbReference type="Proteomes" id="UP000198341">
    <property type="component" value="Chromosome 1"/>
</dbReference>
<dbReference type="GeneID" id="19018359"/>
<dbReference type="SUPFAM" id="SSF53187">
    <property type="entry name" value="Zn-dependent exopeptidases"/>
    <property type="match status" value="1"/>
</dbReference>
<keyword evidence="5" id="KW-1185">Reference proteome</keyword>
<organism evidence="4 5">
    <name type="scientific">Bathycoccus prasinos</name>
    <dbReference type="NCBI Taxonomy" id="41875"/>
    <lineage>
        <taxon>Eukaryota</taxon>
        <taxon>Viridiplantae</taxon>
        <taxon>Chlorophyta</taxon>
        <taxon>Mamiellophyceae</taxon>
        <taxon>Mamiellales</taxon>
        <taxon>Bathycoccaceae</taxon>
        <taxon>Bathycoccus</taxon>
    </lineage>
</organism>
<keyword evidence="3" id="KW-0732">Signal</keyword>
<feature type="chain" id="PRO_5003917011" evidence="3">
    <location>
        <begin position="25"/>
        <end position="703"/>
    </location>
</feature>
<dbReference type="EMBL" id="FO082278">
    <property type="protein sequence ID" value="CCO14416.1"/>
    <property type="molecule type" value="Genomic_DNA"/>
</dbReference>
<feature type="signal peptide" evidence="3">
    <location>
        <begin position="1"/>
        <end position="24"/>
    </location>
</feature>
<keyword evidence="2" id="KW-0812">Transmembrane</keyword>
<protein>
    <submittedName>
        <fullName evidence="4">Nicastrin-related</fullName>
    </submittedName>
</protein>
<dbReference type="STRING" id="41875.K8E9S4"/>
<gene>
    <name evidence="4" type="ORF">Bathy01g06240</name>
</gene>
<proteinExistence type="predicted"/>
<evidence type="ECO:0000256" key="3">
    <source>
        <dbReference type="SAM" id="SignalP"/>
    </source>
</evidence>
<dbReference type="OrthoDB" id="10265862at2759"/>
<dbReference type="Gene3D" id="3.40.630.10">
    <property type="entry name" value="Zn peptidases"/>
    <property type="match status" value="1"/>
</dbReference>
<name>K8E9S4_9CHLO</name>
<dbReference type="GO" id="GO:0005886">
    <property type="term" value="C:plasma membrane"/>
    <property type="evidence" value="ECO:0007669"/>
    <property type="project" value="TreeGrafter"/>
</dbReference>
<feature type="region of interest" description="Disordered" evidence="1">
    <location>
        <begin position="684"/>
        <end position="703"/>
    </location>
</feature>
<dbReference type="KEGG" id="bpg:Bathy01g06240"/>
<dbReference type="AlphaFoldDB" id="K8E9S4"/>
<evidence type="ECO:0000313" key="5">
    <source>
        <dbReference type="Proteomes" id="UP000198341"/>
    </source>
</evidence>
<dbReference type="PANTHER" id="PTHR21092">
    <property type="entry name" value="NICASTRIN"/>
    <property type="match status" value="1"/>
</dbReference>
<evidence type="ECO:0000313" key="4">
    <source>
        <dbReference type="EMBL" id="CCO14416.1"/>
    </source>
</evidence>
<feature type="transmembrane region" description="Helical" evidence="2">
    <location>
        <begin position="653"/>
        <end position="674"/>
    </location>
</feature>
<dbReference type="RefSeq" id="XP_007515537.1">
    <property type="nucleotide sequence ID" value="XM_007515475.1"/>
</dbReference>